<proteinExistence type="predicted"/>
<evidence type="ECO:0000313" key="1">
    <source>
        <dbReference type="EMBL" id="PYI64165.1"/>
    </source>
</evidence>
<dbReference type="EMBL" id="QJVD01000068">
    <property type="protein sequence ID" value="PYI64165.1"/>
    <property type="molecule type" value="Genomic_DNA"/>
</dbReference>
<comment type="caution">
    <text evidence="1">The sequence shown here is derived from an EMBL/GenBank/DDBJ whole genome shotgun (WGS) entry which is preliminary data.</text>
</comment>
<evidence type="ECO:0000313" key="2">
    <source>
        <dbReference type="Proteomes" id="UP000247832"/>
    </source>
</evidence>
<dbReference type="AlphaFoldDB" id="A0A2V5KZK0"/>
<keyword evidence="2" id="KW-1185">Reference proteome</keyword>
<sequence>MQDRNEATSQPDSRAMVQNQTRQPLWCDHCDTEADIVIGAVCRRHWCPPGQVEVTYFCTRCDAMYGHLVTESAINNYLMDVSSDSGKCGALRADTVFRELKPPP</sequence>
<name>A0A2V5KZK0_9MICC</name>
<organism evidence="1 2">
    <name type="scientific">Arthrobacter livingstonensis</name>
    <dbReference type="NCBI Taxonomy" id="670078"/>
    <lineage>
        <taxon>Bacteria</taxon>
        <taxon>Bacillati</taxon>
        <taxon>Actinomycetota</taxon>
        <taxon>Actinomycetes</taxon>
        <taxon>Micrococcales</taxon>
        <taxon>Micrococcaceae</taxon>
        <taxon>Arthrobacter</taxon>
    </lineage>
</organism>
<accession>A0A2V5KZK0</accession>
<gene>
    <name evidence="1" type="ORF">CVV68_22600</name>
</gene>
<dbReference type="Proteomes" id="UP000247832">
    <property type="component" value="Unassembled WGS sequence"/>
</dbReference>
<protein>
    <submittedName>
        <fullName evidence="1">Uncharacterized protein</fullName>
    </submittedName>
</protein>
<reference evidence="1 2" key="1">
    <citation type="submission" date="2018-05" db="EMBL/GenBank/DDBJ databases">
        <title>Genetic diversity of glacier-inhabiting Cryobacterium bacteria in China and description of Cryobacterium mengkeensis sp. nov. and Arthrobacter glacialis sp. nov.</title>
        <authorList>
            <person name="Liu Q."/>
            <person name="Xin Y.-H."/>
        </authorList>
    </citation>
    <scope>NUCLEOTIDE SEQUENCE [LARGE SCALE GENOMIC DNA]</scope>
    <source>
        <strain evidence="1 2">LI2</strain>
    </source>
</reference>